<feature type="transmembrane region" description="Helical" evidence="7">
    <location>
        <begin position="154"/>
        <end position="172"/>
    </location>
</feature>
<evidence type="ECO:0000313" key="11">
    <source>
        <dbReference type="Proteomes" id="UP000070444"/>
    </source>
</evidence>
<feature type="domain" description="TM7S3/TM198-like" evidence="9">
    <location>
        <begin position="52"/>
        <end position="239"/>
    </location>
</feature>
<dbReference type="EMBL" id="KQ964505">
    <property type="protein sequence ID" value="KXN70335.1"/>
    <property type="molecule type" value="Genomic_DNA"/>
</dbReference>
<evidence type="ECO:0000256" key="4">
    <source>
        <dbReference type="ARBA" id="ARBA00022989"/>
    </source>
</evidence>
<sequence>MARLANFNLLAYIPLLLLFFLSNVTTINAQQMPLPDPTAPRTTAIPILIMMSLILIGLIFTFLGKRIIKILITILGFFLFIFICLWISNACTDLSKLSIGQKIGIIIGSIVVGVLGAVLSWYLYKVGVCVLGFFIGFQVGGFLIQNLVQSRLTLTIIMVICGIIFATLAIFLNHIVIVLFTSFVGAELVFVGIDVVANKGLLDLLGVTGNRKAGGFNASIWCMLIAGVVLGCMGAFVQFRALERYRNWKNYKRMDIKGSEHERLV</sequence>
<feature type="transmembrane region" description="Helical" evidence="7">
    <location>
        <begin position="45"/>
        <end position="63"/>
    </location>
</feature>
<feature type="transmembrane region" description="Helical" evidence="7">
    <location>
        <begin position="103"/>
        <end position="123"/>
    </location>
</feature>
<keyword evidence="4 7" id="KW-1133">Transmembrane helix</keyword>
<evidence type="ECO:0000256" key="7">
    <source>
        <dbReference type="SAM" id="Phobius"/>
    </source>
</evidence>
<feature type="chain" id="PRO_5007294511" description="Transmembrane protein 198" evidence="8">
    <location>
        <begin position="30"/>
        <end position="265"/>
    </location>
</feature>
<organism evidence="10 11">
    <name type="scientific">Conidiobolus coronatus (strain ATCC 28846 / CBS 209.66 / NRRL 28638)</name>
    <name type="common">Delacroixia coronata</name>
    <dbReference type="NCBI Taxonomy" id="796925"/>
    <lineage>
        <taxon>Eukaryota</taxon>
        <taxon>Fungi</taxon>
        <taxon>Fungi incertae sedis</taxon>
        <taxon>Zoopagomycota</taxon>
        <taxon>Entomophthoromycotina</taxon>
        <taxon>Entomophthoromycetes</taxon>
        <taxon>Entomophthorales</taxon>
        <taxon>Ancylistaceae</taxon>
        <taxon>Conidiobolus</taxon>
    </lineage>
</organism>
<dbReference type="PANTHER" id="PTHR31247">
    <property type="entry name" value="TRANSMEMBRANE PROTEIN 198 FAMILY MEMBER"/>
    <property type="match status" value="1"/>
</dbReference>
<evidence type="ECO:0000256" key="3">
    <source>
        <dbReference type="ARBA" id="ARBA00022692"/>
    </source>
</evidence>
<feature type="signal peptide" evidence="8">
    <location>
        <begin position="1"/>
        <end position="29"/>
    </location>
</feature>
<keyword evidence="5 7" id="KW-0472">Membrane</keyword>
<evidence type="ECO:0000256" key="1">
    <source>
        <dbReference type="ARBA" id="ARBA00004141"/>
    </source>
</evidence>
<dbReference type="OrthoDB" id="102260at2759"/>
<comment type="similarity">
    <text evidence="2">Belongs to the TMEM198 family.</text>
</comment>
<evidence type="ECO:0000256" key="2">
    <source>
        <dbReference type="ARBA" id="ARBA00006244"/>
    </source>
</evidence>
<evidence type="ECO:0000259" key="9">
    <source>
        <dbReference type="Pfam" id="PF13886"/>
    </source>
</evidence>
<proteinExistence type="inferred from homology"/>
<evidence type="ECO:0000313" key="10">
    <source>
        <dbReference type="EMBL" id="KXN70335.1"/>
    </source>
</evidence>
<evidence type="ECO:0000256" key="8">
    <source>
        <dbReference type="SAM" id="SignalP"/>
    </source>
</evidence>
<comment type="subcellular location">
    <subcellularLocation>
        <location evidence="1">Membrane</location>
        <topology evidence="1">Multi-pass membrane protein</topology>
    </subcellularLocation>
</comment>
<gene>
    <name evidence="10" type="ORF">CONCODRAFT_7091</name>
</gene>
<reference evidence="10 11" key="1">
    <citation type="journal article" date="2015" name="Genome Biol. Evol.">
        <title>Phylogenomic analyses indicate that early fungi evolved digesting cell walls of algal ancestors of land plants.</title>
        <authorList>
            <person name="Chang Y."/>
            <person name="Wang S."/>
            <person name="Sekimoto S."/>
            <person name="Aerts A.L."/>
            <person name="Choi C."/>
            <person name="Clum A."/>
            <person name="LaButti K.M."/>
            <person name="Lindquist E.A."/>
            <person name="Yee Ngan C."/>
            <person name="Ohm R.A."/>
            <person name="Salamov A.A."/>
            <person name="Grigoriev I.V."/>
            <person name="Spatafora J.W."/>
            <person name="Berbee M.L."/>
        </authorList>
    </citation>
    <scope>NUCLEOTIDE SEQUENCE [LARGE SCALE GENOMIC DNA]</scope>
    <source>
        <strain evidence="10 11">NRRL 28638</strain>
    </source>
</reference>
<keyword evidence="8" id="KW-0732">Signal</keyword>
<evidence type="ECO:0000256" key="6">
    <source>
        <dbReference type="ARBA" id="ARBA00049737"/>
    </source>
</evidence>
<dbReference type="PANTHER" id="PTHR31247:SF5">
    <property type="entry name" value="DUF4203 DOMAIN-CONTAINING PROTEIN"/>
    <property type="match status" value="1"/>
</dbReference>
<dbReference type="InterPro" id="IPR040236">
    <property type="entry name" value="TMEM198"/>
</dbReference>
<accession>A0A137P5Q4</accession>
<dbReference type="Proteomes" id="UP000070444">
    <property type="component" value="Unassembled WGS sequence"/>
</dbReference>
<feature type="transmembrane region" description="Helical" evidence="7">
    <location>
        <begin position="70"/>
        <end position="88"/>
    </location>
</feature>
<dbReference type="STRING" id="796925.A0A137P5Q4"/>
<keyword evidence="3 7" id="KW-0812">Transmembrane</keyword>
<dbReference type="GO" id="GO:0005886">
    <property type="term" value="C:plasma membrane"/>
    <property type="evidence" value="ECO:0007669"/>
    <property type="project" value="TreeGrafter"/>
</dbReference>
<protein>
    <recommendedName>
        <fullName evidence="6">Transmembrane protein 198</fullName>
    </recommendedName>
</protein>
<dbReference type="InterPro" id="IPR025256">
    <property type="entry name" value="TM7S3/TM198-like_dom"/>
</dbReference>
<feature type="transmembrane region" description="Helical" evidence="7">
    <location>
        <begin position="177"/>
        <end position="198"/>
    </location>
</feature>
<evidence type="ECO:0000256" key="5">
    <source>
        <dbReference type="ARBA" id="ARBA00023136"/>
    </source>
</evidence>
<keyword evidence="11" id="KW-1185">Reference proteome</keyword>
<feature type="transmembrane region" description="Helical" evidence="7">
    <location>
        <begin position="218"/>
        <end position="239"/>
    </location>
</feature>
<feature type="transmembrane region" description="Helical" evidence="7">
    <location>
        <begin position="130"/>
        <end position="148"/>
    </location>
</feature>
<dbReference type="Pfam" id="PF13886">
    <property type="entry name" value="TM7S3_TM198"/>
    <property type="match status" value="1"/>
</dbReference>
<dbReference type="AlphaFoldDB" id="A0A137P5Q4"/>
<name>A0A137P5Q4_CONC2</name>